<protein>
    <submittedName>
        <fullName evidence="9">MMPL family transporter</fullName>
    </submittedName>
</protein>
<dbReference type="Proteomes" id="UP001316189">
    <property type="component" value="Chromosome"/>
</dbReference>
<feature type="domain" description="Membrane transport protein MMPL" evidence="8">
    <location>
        <begin position="414"/>
        <end position="719"/>
    </location>
</feature>
<dbReference type="Pfam" id="PF03176">
    <property type="entry name" value="MMPL"/>
    <property type="match status" value="2"/>
</dbReference>
<feature type="transmembrane region" description="Helical" evidence="7">
    <location>
        <begin position="379"/>
        <end position="402"/>
    </location>
</feature>
<keyword evidence="10" id="KW-1185">Reference proteome</keyword>
<proteinExistence type="predicted"/>
<keyword evidence="3 7" id="KW-0812">Transmembrane</keyword>
<feature type="transmembrane region" description="Helical" evidence="7">
    <location>
        <begin position="319"/>
        <end position="346"/>
    </location>
</feature>
<feature type="transmembrane region" description="Helical" evidence="7">
    <location>
        <begin position="203"/>
        <end position="236"/>
    </location>
</feature>
<sequence>MAQPTSPAITTATSSSGRRRGLTAPTQRIAIWSATHRAKAILLWLAAIAVALALGAVQSPREATPLELGVGESGEAARIAADAGHLEPAIENVLVSTQDAEMAEAETASAEAADALRALDEVDDVRGPVPSDDGSALLLQVVLAGDADTASERVASLQEVVADVQAAHPGLRVEQVGPGSIGAEFQEWLEADLAKATSLSLPVTLGILLVVFGAIVMAGIPVVLAISSVGAGLGLWSLVSQVVPDPGMVVHLLVLVGMAVGVDYSLFYLRRFREERHAGLGEVDAIRVAAATAGHSVVVSGVAVILSMAGLYFAGDAVFTAMATGSIIVIAIALVSSVTVLPALLATFGRWVDRPRVPVLWRLSNGGQPRVVPALVRPVLAHPVVALVASLAVLGAMAYPLMGLSLKNTQLQDLPRALDSMQAYDRLLEAFPDSSASDVVVVRAPAGGQAVLAEEVEALVARTEAQPDLFGAADEPWFSADGRTAVVQVHVPHALASDEARDSVEELREVIVPETVGSIAGAEAAVGGEVASDLDYTANLARTLPVVMAAVLLLVFAMMLWAYRSVALAIITVVLNVLSLAASFGLLTLVFQGSWAEGFLGFTSTGHVVSWVPMLLFVVLCGLSLDYHVFVVSRIRENALRGLSAEQAIHDGVIRTAGVVTSAAVVMIAVFSIFGALSFIELKQIGVGLAVGIALDATIIRVISLPAMLLLSKRLLWWRSTPTGEGLASGGTAGPEHVLAGRR</sequence>
<evidence type="ECO:0000313" key="10">
    <source>
        <dbReference type="Proteomes" id="UP001316189"/>
    </source>
</evidence>
<evidence type="ECO:0000313" key="9">
    <source>
        <dbReference type="EMBL" id="UUI75098.1"/>
    </source>
</evidence>
<feature type="transmembrane region" description="Helical" evidence="7">
    <location>
        <begin position="288"/>
        <end position="313"/>
    </location>
</feature>
<evidence type="ECO:0000256" key="4">
    <source>
        <dbReference type="ARBA" id="ARBA00022989"/>
    </source>
</evidence>
<feature type="transmembrane region" description="Helical" evidence="7">
    <location>
        <begin position="41"/>
        <end position="57"/>
    </location>
</feature>
<dbReference type="PANTHER" id="PTHR33406:SF13">
    <property type="entry name" value="MEMBRANE PROTEIN YDFJ"/>
    <property type="match status" value="1"/>
</dbReference>
<keyword evidence="5 7" id="KW-0472">Membrane</keyword>
<dbReference type="RefSeq" id="WP_227570021.1">
    <property type="nucleotide sequence ID" value="NZ_CP101988.1"/>
</dbReference>
<name>A0ABY5L3E5_9CELL</name>
<dbReference type="SUPFAM" id="SSF82866">
    <property type="entry name" value="Multidrug efflux transporter AcrB transmembrane domain"/>
    <property type="match status" value="2"/>
</dbReference>
<feature type="domain" description="Membrane transport protein MMPL" evidence="8">
    <location>
        <begin position="94"/>
        <end position="362"/>
    </location>
</feature>
<evidence type="ECO:0000256" key="2">
    <source>
        <dbReference type="ARBA" id="ARBA00022475"/>
    </source>
</evidence>
<gene>
    <name evidence="9" type="ORF">NP064_15195</name>
</gene>
<feature type="transmembrane region" description="Helical" evidence="7">
    <location>
        <begin position="248"/>
        <end position="267"/>
    </location>
</feature>
<comment type="subcellular location">
    <subcellularLocation>
        <location evidence="1">Cell membrane</location>
        <topology evidence="1">Multi-pass membrane protein</topology>
    </subcellularLocation>
</comment>
<feature type="transmembrane region" description="Helical" evidence="7">
    <location>
        <begin position="568"/>
        <end position="591"/>
    </location>
</feature>
<feature type="transmembrane region" description="Helical" evidence="7">
    <location>
        <begin position="685"/>
        <end position="711"/>
    </location>
</feature>
<feature type="transmembrane region" description="Helical" evidence="7">
    <location>
        <begin position="611"/>
        <end position="632"/>
    </location>
</feature>
<keyword evidence="4 7" id="KW-1133">Transmembrane helix</keyword>
<dbReference type="Gene3D" id="1.20.1640.10">
    <property type="entry name" value="Multidrug efflux transporter AcrB transmembrane domain"/>
    <property type="match status" value="2"/>
</dbReference>
<dbReference type="InterPro" id="IPR050545">
    <property type="entry name" value="Mycobact_MmpL"/>
</dbReference>
<evidence type="ECO:0000256" key="5">
    <source>
        <dbReference type="ARBA" id="ARBA00023136"/>
    </source>
</evidence>
<evidence type="ECO:0000256" key="6">
    <source>
        <dbReference type="SAM" id="MobiDB-lite"/>
    </source>
</evidence>
<dbReference type="InterPro" id="IPR004869">
    <property type="entry name" value="MMPL_dom"/>
</dbReference>
<reference evidence="9 10" key="1">
    <citation type="submission" date="2022-07" db="EMBL/GenBank/DDBJ databases">
        <title>Novel species in genus cellulomonas.</title>
        <authorList>
            <person name="Ye L."/>
        </authorList>
    </citation>
    <scope>NUCLEOTIDE SEQUENCE [LARGE SCALE GENOMIC DNA]</scope>
    <source>
        <strain evidence="10">zg-Y338</strain>
    </source>
</reference>
<organism evidence="9 10">
    <name type="scientific">Cellulomonas chengniuliangii</name>
    <dbReference type="NCBI Taxonomy" id="2968084"/>
    <lineage>
        <taxon>Bacteria</taxon>
        <taxon>Bacillati</taxon>
        <taxon>Actinomycetota</taxon>
        <taxon>Actinomycetes</taxon>
        <taxon>Micrococcales</taxon>
        <taxon>Cellulomonadaceae</taxon>
        <taxon>Cellulomonas</taxon>
    </lineage>
</organism>
<feature type="region of interest" description="Disordered" evidence="6">
    <location>
        <begin position="724"/>
        <end position="743"/>
    </location>
</feature>
<evidence type="ECO:0000259" key="8">
    <source>
        <dbReference type="Pfam" id="PF03176"/>
    </source>
</evidence>
<keyword evidence="2" id="KW-1003">Cell membrane</keyword>
<feature type="transmembrane region" description="Helical" evidence="7">
    <location>
        <begin position="543"/>
        <end position="561"/>
    </location>
</feature>
<evidence type="ECO:0000256" key="3">
    <source>
        <dbReference type="ARBA" id="ARBA00022692"/>
    </source>
</evidence>
<feature type="region of interest" description="Disordered" evidence="6">
    <location>
        <begin position="1"/>
        <end position="21"/>
    </location>
</feature>
<accession>A0ABY5L3E5</accession>
<dbReference type="EMBL" id="CP101988">
    <property type="protein sequence ID" value="UUI75098.1"/>
    <property type="molecule type" value="Genomic_DNA"/>
</dbReference>
<dbReference type="PANTHER" id="PTHR33406">
    <property type="entry name" value="MEMBRANE PROTEIN MJ1562-RELATED"/>
    <property type="match status" value="1"/>
</dbReference>
<feature type="transmembrane region" description="Helical" evidence="7">
    <location>
        <begin position="653"/>
        <end position="679"/>
    </location>
</feature>
<feature type="compositionally biased region" description="Low complexity" evidence="6">
    <location>
        <begin position="1"/>
        <end position="16"/>
    </location>
</feature>
<evidence type="ECO:0000256" key="1">
    <source>
        <dbReference type="ARBA" id="ARBA00004651"/>
    </source>
</evidence>
<evidence type="ECO:0000256" key="7">
    <source>
        <dbReference type="SAM" id="Phobius"/>
    </source>
</evidence>